<keyword evidence="2" id="KW-0489">Methyltransferase</keyword>
<protein>
    <submittedName>
        <fullName evidence="2">Class I SAM-dependent methyltransferase</fullName>
    </submittedName>
</protein>
<evidence type="ECO:0000313" key="2">
    <source>
        <dbReference type="EMBL" id="RSN71920.1"/>
    </source>
</evidence>
<proteinExistence type="predicted"/>
<organism evidence="2 3">
    <name type="scientific">Candidatus Methanodesulfokora washburnensis</name>
    <dbReference type="NCBI Taxonomy" id="2478471"/>
    <lineage>
        <taxon>Archaea</taxon>
        <taxon>Thermoproteota</taxon>
        <taxon>Candidatus Korarchaeia</taxon>
        <taxon>Candidatus Korarchaeia incertae sedis</taxon>
        <taxon>Candidatus Methanodesulfokora</taxon>
    </lineage>
</organism>
<dbReference type="GO" id="GO:0032259">
    <property type="term" value="P:methylation"/>
    <property type="evidence" value="ECO:0007669"/>
    <property type="project" value="UniProtKB-KW"/>
</dbReference>
<reference evidence="2 3" key="1">
    <citation type="submission" date="2018-10" db="EMBL/GenBank/DDBJ databases">
        <title>Co-occurring genomic capacity for anaerobic methane metabolism and dissimilatory sulfite reduction discovered in the Korarchaeota.</title>
        <authorList>
            <person name="Mckay L.J."/>
            <person name="Dlakic M."/>
            <person name="Fields M.W."/>
            <person name="Delmont T.O."/>
            <person name="Eren A.M."/>
            <person name="Jay Z.J."/>
            <person name="Klingelsmith K.B."/>
            <person name="Rusch D.B."/>
            <person name="Inskeep W.P."/>
        </authorList>
    </citation>
    <scope>NUCLEOTIDE SEQUENCE [LARGE SCALE GENOMIC DNA]</scope>
    <source>
        <strain evidence="2 3">MDKW</strain>
    </source>
</reference>
<dbReference type="SUPFAM" id="SSF53335">
    <property type="entry name" value="S-adenosyl-L-methionine-dependent methyltransferases"/>
    <property type="match status" value="1"/>
</dbReference>
<dbReference type="EMBL" id="RCOS01000166">
    <property type="protein sequence ID" value="RSN71920.1"/>
    <property type="molecule type" value="Genomic_DNA"/>
</dbReference>
<dbReference type="OrthoDB" id="1018at2157"/>
<name>A0A3R9RKB6_9CREN</name>
<dbReference type="Proteomes" id="UP000277582">
    <property type="component" value="Unassembled WGS sequence"/>
</dbReference>
<evidence type="ECO:0000313" key="3">
    <source>
        <dbReference type="Proteomes" id="UP000277582"/>
    </source>
</evidence>
<dbReference type="GO" id="GO:0008757">
    <property type="term" value="F:S-adenosylmethionine-dependent methyltransferase activity"/>
    <property type="evidence" value="ECO:0007669"/>
    <property type="project" value="InterPro"/>
</dbReference>
<evidence type="ECO:0000259" key="1">
    <source>
        <dbReference type="Pfam" id="PF08241"/>
    </source>
</evidence>
<dbReference type="Pfam" id="PF08241">
    <property type="entry name" value="Methyltransf_11"/>
    <property type="match status" value="1"/>
</dbReference>
<feature type="domain" description="Methyltransferase type 11" evidence="1">
    <location>
        <begin position="42"/>
        <end position="127"/>
    </location>
</feature>
<dbReference type="PANTHER" id="PTHR42912">
    <property type="entry name" value="METHYLTRANSFERASE"/>
    <property type="match status" value="1"/>
</dbReference>
<dbReference type="InterPro" id="IPR050508">
    <property type="entry name" value="Methyltransf_Superfamily"/>
</dbReference>
<dbReference type="PANTHER" id="PTHR42912:SF80">
    <property type="entry name" value="METHYLTRANSFERASE DOMAIN-CONTAINING PROTEIN"/>
    <property type="match status" value="1"/>
</dbReference>
<comment type="caution">
    <text evidence="2">The sequence shown here is derived from an EMBL/GenBank/DDBJ whole genome shotgun (WGS) entry which is preliminary data.</text>
</comment>
<gene>
    <name evidence="2" type="ORF">D6D85_14915</name>
</gene>
<dbReference type="RefSeq" id="WP_125672735.1">
    <property type="nucleotide sequence ID" value="NZ_RCOS01000166.1"/>
</dbReference>
<dbReference type="InterPro" id="IPR029063">
    <property type="entry name" value="SAM-dependent_MTases_sf"/>
</dbReference>
<dbReference type="InterPro" id="IPR013216">
    <property type="entry name" value="Methyltransf_11"/>
</dbReference>
<keyword evidence="3" id="KW-1185">Reference proteome</keyword>
<dbReference type="Gene3D" id="3.40.50.150">
    <property type="entry name" value="Vaccinia Virus protein VP39"/>
    <property type="match status" value="1"/>
</dbReference>
<accession>A0A3R9RKB6</accession>
<sequence>MSESPFDLYYKEYDEWYERNRFAYLTELEALKREIPRNKRGLEVGVGTGRFASPLGVPFGIDPSVSMIKVAKDRGVEVVQGVGEEMPFPDSAFDYVLLAITICFLEDPDRTILEIRRILKPNGFLIIGIVDRESFLGRYYIGKKEESKFYKHARFFSVGEILELIKGHGFREKRIVQTVFDLPGRIKEVEEPKEGFGIGGFVVIVAEKA</sequence>
<keyword evidence="2" id="KW-0808">Transferase</keyword>
<dbReference type="AlphaFoldDB" id="A0A3R9RKB6"/>
<dbReference type="CDD" id="cd02440">
    <property type="entry name" value="AdoMet_MTases"/>
    <property type="match status" value="1"/>
</dbReference>